<gene>
    <name evidence="2" type="ORF">B0H16DRAFT_1846525</name>
</gene>
<dbReference type="Proteomes" id="UP001215598">
    <property type="component" value="Unassembled WGS sequence"/>
</dbReference>
<evidence type="ECO:0000313" key="2">
    <source>
        <dbReference type="EMBL" id="KAJ7778331.1"/>
    </source>
</evidence>
<dbReference type="AlphaFoldDB" id="A0AAD7NWX0"/>
<proteinExistence type="predicted"/>
<dbReference type="EMBL" id="JARKIB010000007">
    <property type="protein sequence ID" value="KAJ7778331.1"/>
    <property type="molecule type" value="Genomic_DNA"/>
</dbReference>
<protein>
    <submittedName>
        <fullName evidence="2">Uncharacterized protein</fullName>
    </submittedName>
</protein>
<comment type="caution">
    <text evidence="2">The sequence shown here is derived from an EMBL/GenBank/DDBJ whole genome shotgun (WGS) entry which is preliminary data.</text>
</comment>
<feature type="region of interest" description="Disordered" evidence="1">
    <location>
        <begin position="174"/>
        <end position="209"/>
    </location>
</feature>
<evidence type="ECO:0000313" key="3">
    <source>
        <dbReference type="Proteomes" id="UP001215598"/>
    </source>
</evidence>
<organism evidence="2 3">
    <name type="scientific">Mycena metata</name>
    <dbReference type="NCBI Taxonomy" id="1033252"/>
    <lineage>
        <taxon>Eukaryota</taxon>
        <taxon>Fungi</taxon>
        <taxon>Dikarya</taxon>
        <taxon>Basidiomycota</taxon>
        <taxon>Agaricomycotina</taxon>
        <taxon>Agaricomycetes</taxon>
        <taxon>Agaricomycetidae</taxon>
        <taxon>Agaricales</taxon>
        <taxon>Marasmiineae</taxon>
        <taxon>Mycenaceae</taxon>
        <taxon>Mycena</taxon>
    </lineage>
</organism>
<reference evidence="2" key="1">
    <citation type="submission" date="2023-03" db="EMBL/GenBank/DDBJ databases">
        <title>Massive genome expansion in bonnet fungi (Mycena s.s.) driven by repeated elements and novel gene families across ecological guilds.</title>
        <authorList>
            <consortium name="Lawrence Berkeley National Laboratory"/>
            <person name="Harder C.B."/>
            <person name="Miyauchi S."/>
            <person name="Viragh M."/>
            <person name="Kuo A."/>
            <person name="Thoen E."/>
            <person name="Andreopoulos B."/>
            <person name="Lu D."/>
            <person name="Skrede I."/>
            <person name="Drula E."/>
            <person name="Henrissat B."/>
            <person name="Morin E."/>
            <person name="Kohler A."/>
            <person name="Barry K."/>
            <person name="LaButti K."/>
            <person name="Morin E."/>
            <person name="Salamov A."/>
            <person name="Lipzen A."/>
            <person name="Mereny Z."/>
            <person name="Hegedus B."/>
            <person name="Baldrian P."/>
            <person name="Stursova M."/>
            <person name="Weitz H."/>
            <person name="Taylor A."/>
            <person name="Grigoriev I.V."/>
            <person name="Nagy L.G."/>
            <person name="Martin F."/>
            <person name="Kauserud H."/>
        </authorList>
    </citation>
    <scope>NUCLEOTIDE SEQUENCE</scope>
    <source>
        <strain evidence="2">CBHHK182m</strain>
    </source>
</reference>
<keyword evidence="3" id="KW-1185">Reference proteome</keyword>
<sequence>MRLCCFSATFGLMFDFDSSSHQSYLPPRCCLSFRFGEYSFCDGRACTKISKRLVLFITKSRQSLITRHAHRVQELILLALPLTGTTEGNLLSFSLLLAQPILAIHPFIELHDNALPSRVPPPAQGVCRCPVRSHGAPTLFLPTLRLPTHPDAPSTGRAIKTIQHHDARAAENKFNGRLPQGTTPAESGSGRLLEGRNAPHAAGPGHTGGPRVMFPALCRAALWKGLIRAATIARLFVATGAQVLTRRR</sequence>
<evidence type="ECO:0000256" key="1">
    <source>
        <dbReference type="SAM" id="MobiDB-lite"/>
    </source>
</evidence>
<name>A0AAD7NWX0_9AGAR</name>
<accession>A0AAD7NWX0</accession>